<dbReference type="Pfam" id="PF00015">
    <property type="entry name" value="MCPsignal"/>
    <property type="match status" value="1"/>
</dbReference>
<feature type="domain" description="Methyl-accepting transducer" evidence="4">
    <location>
        <begin position="1"/>
        <end position="111"/>
    </location>
</feature>
<evidence type="ECO:0000259" key="4">
    <source>
        <dbReference type="PROSITE" id="PS50111"/>
    </source>
</evidence>
<dbReference type="GO" id="GO:0004888">
    <property type="term" value="F:transmembrane signaling receptor activity"/>
    <property type="evidence" value="ECO:0007669"/>
    <property type="project" value="TreeGrafter"/>
</dbReference>
<dbReference type="PROSITE" id="PS50111">
    <property type="entry name" value="CHEMOTAXIS_TRANSDUC_2"/>
    <property type="match status" value="1"/>
</dbReference>
<dbReference type="InterPro" id="IPR051310">
    <property type="entry name" value="MCP_chemotaxis"/>
</dbReference>
<dbReference type="PANTHER" id="PTHR43531">
    <property type="entry name" value="PROTEIN ICFG"/>
    <property type="match status" value="1"/>
</dbReference>
<accession>A0A0D2J6Z6</accession>
<dbReference type="SUPFAM" id="SSF58104">
    <property type="entry name" value="Methyl-accepting chemotaxis protein (MCP) signaling domain"/>
    <property type="match status" value="1"/>
</dbReference>
<dbReference type="EMBL" id="AZAC01000014">
    <property type="protein sequence ID" value="KIX13949.1"/>
    <property type="molecule type" value="Genomic_DNA"/>
</dbReference>
<reference evidence="5 6" key="1">
    <citation type="submission" date="2013-11" db="EMBL/GenBank/DDBJ databases">
        <title>Metagenomic analysis of a methanogenic consortium involved in long chain n-alkane degradation.</title>
        <authorList>
            <person name="Davidova I.A."/>
            <person name="Callaghan A.V."/>
            <person name="Wawrik B."/>
            <person name="Pruitt S."/>
            <person name="Marks C."/>
            <person name="Duncan K.E."/>
            <person name="Suflita J.M."/>
        </authorList>
    </citation>
    <scope>NUCLEOTIDE SEQUENCE [LARGE SCALE GENOMIC DNA]</scope>
    <source>
        <strain evidence="5 6">SPR</strain>
    </source>
</reference>
<comment type="similarity">
    <text evidence="2">Belongs to the methyl-accepting chemotaxis (MCP) protein family.</text>
</comment>
<dbReference type="STRING" id="1429043.X474_12500"/>
<dbReference type="InParanoid" id="A0A0D2J6Z6"/>
<evidence type="ECO:0000256" key="3">
    <source>
        <dbReference type="PROSITE-ProRule" id="PRU00284"/>
    </source>
</evidence>
<dbReference type="Proteomes" id="UP000032233">
    <property type="component" value="Unassembled WGS sequence"/>
</dbReference>
<dbReference type="AlphaFoldDB" id="A0A0D2J6Z6"/>
<proteinExistence type="inferred from homology"/>
<keyword evidence="6" id="KW-1185">Reference proteome</keyword>
<sequence length="111" mass="11354">MNGMSPKSLADTENISAKIADTQNVAANAASAMKHLPQSIEDISKTSKKTAVIVKCINEIAFRTNLPALNAAVEAARAGEAGAGFAVVAAEVRSLALNAAEAAKQMGKGMK</sequence>
<dbReference type="PANTHER" id="PTHR43531:SF11">
    <property type="entry name" value="METHYL-ACCEPTING CHEMOTAXIS PROTEIN 3"/>
    <property type="match status" value="1"/>
</dbReference>
<dbReference type="InterPro" id="IPR004089">
    <property type="entry name" value="MCPsignal_dom"/>
</dbReference>
<protein>
    <recommendedName>
        <fullName evidence="4">Methyl-accepting transducer domain-containing protein</fullName>
    </recommendedName>
</protein>
<comment type="caution">
    <text evidence="5">The sequence shown here is derived from an EMBL/GenBank/DDBJ whole genome shotgun (WGS) entry which is preliminary data.</text>
</comment>
<dbReference type="GO" id="GO:0006935">
    <property type="term" value="P:chemotaxis"/>
    <property type="evidence" value="ECO:0007669"/>
    <property type="project" value="UniProtKB-KW"/>
</dbReference>
<keyword evidence="3" id="KW-0807">Transducer</keyword>
<organism evidence="5 6">
    <name type="scientific">Dethiosulfatarculus sandiegensis</name>
    <dbReference type="NCBI Taxonomy" id="1429043"/>
    <lineage>
        <taxon>Bacteria</taxon>
        <taxon>Pseudomonadati</taxon>
        <taxon>Thermodesulfobacteriota</taxon>
        <taxon>Desulfarculia</taxon>
        <taxon>Desulfarculales</taxon>
        <taxon>Desulfarculaceae</taxon>
        <taxon>Dethiosulfatarculus</taxon>
    </lineage>
</organism>
<keyword evidence="1" id="KW-0145">Chemotaxis</keyword>
<evidence type="ECO:0000313" key="6">
    <source>
        <dbReference type="Proteomes" id="UP000032233"/>
    </source>
</evidence>
<dbReference type="Gene3D" id="1.10.287.950">
    <property type="entry name" value="Methyl-accepting chemotaxis protein"/>
    <property type="match status" value="1"/>
</dbReference>
<evidence type="ECO:0000256" key="2">
    <source>
        <dbReference type="ARBA" id="ARBA00029447"/>
    </source>
</evidence>
<name>A0A0D2J6Z6_9BACT</name>
<dbReference type="GO" id="GO:0007165">
    <property type="term" value="P:signal transduction"/>
    <property type="evidence" value="ECO:0007669"/>
    <property type="project" value="UniProtKB-KW"/>
</dbReference>
<dbReference type="GO" id="GO:0005886">
    <property type="term" value="C:plasma membrane"/>
    <property type="evidence" value="ECO:0007669"/>
    <property type="project" value="TreeGrafter"/>
</dbReference>
<evidence type="ECO:0000256" key="1">
    <source>
        <dbReference type="ARBA" id="ARBA00022500"/>
    </source>
</evidence>
<gene>
    <name evidence="5" type="ORF">X474_12500</name>
</gene>
<evidence type="ECO:0000313" key="5">
    <source>
        <dbReference type="EMBL" id="KIX13949.1"/>
    </source>
</evidence>